<dbReference type="PANTHER" id="PTHR34222">
    <property type="entry name" value="GAG_PRE-INTEGRS DOMAIN-CONTAINING PROTEIN"/>
    <property type="match status" value="1"/>
</dbReference>
<gene>
    <name evidence="1" type="ORF">V8G54_023739</name>
</gene>
<proteinExistence type="predicted"/>
<evidence type="ECO:0008006" key="3">
    <source>
        <dbReference type="Google" id="ProtNLM"/>
    </source>
</evidence>
<dbReference type="EMBL" id="CP144694">
    <property type="protein sequence ID" value="WVZ02933.1"/>
    <property type="molecule type" value="Genomic_DNA"/>
</dbReference>
<dbReference type="Proteomes" id="UP001374535">
    <property type="component" value="Chromosome 7"/>
</dbReference>
<accession>A0AAQ3N4A6</accession>
<organism evidence="1 2">
    <name type="scientific">Vigna mungo</name>
    <name type="common">Black gram</name>
    <name type="synonym">Phaseolus mungo</name>
    <dbReference type="NCBI Taxonomy" id="3915"/>
    <lineage>
        <taxon>Eukaryota</taxon>
        <taxon>Viridiplantae</taxon>
        <taxon>Streptophyta</taxon>
        <taxon>Embryophyta</taxon>
        <taxon>Tracheophyta</taxon>
        <taxon>Spermatophyta</taxon>
        <taxon>Magnoliopsida</taxon>
        <taxon>eudicotyledons</taxon>
        <taxon>Gunneridae</taxon>
        <taxon>Pentapetalae</taxon>
        <taxon>rosids</taxon>
        <taxon>fabids</taxon>
        <taxon>Fabales</taxon>
        <taxon>Fabaceae</taxon>
        <taxon>Papilionoideae</taxon>
        <taxon>50 kb inversion clade</taxon>
        <taxon>NPAAA clade</taxon>
        <taxon>indigoferoid/millettioid clade</taxon>
        <taxon>Phaseoleae</taxon>
        <taxon>Vigna</taxon>
    </lineage>
</organism>
<name>A0AAQ3N4A6_VIGMU</name>
<dbReference type="AlphaFoldDB" id="A0AAQ3N4A6"/>
<sequence>MDKAKEILADLKIRFFQGNLLRISNLQMEASSLKQRDLSVTDFFTKLRTILDELDNFRPDLTFNYSTKYSYQMASQIAQNKIEDQFMQLLRGLNGQYRNIRSHVLLMEPIPLISKFSPLSLNQKGTSLEKFLYMNLKINIATRNSCTFCGQNGHSD</sequence>
<reference evidence="1 2" key="1">
    <citation type="journal article" date="2023" name="Life. Sci Alliance">
        <title>Evolutionary insights into 3D genome organization and epigenetic landscape of Vigna mungo.</title>
        <authorList>
            <person name="Junaid A."/>
            <person name="Singh B."/>
            <person name="Bhatia S."/>
        </authorList>
    </citation>
    <scope>NUCLEOTIDE SEQUENCE [LARGE SCALE GENOMIC DNA]</scope>
    <source>
        <strain evidence="1">Urdbean</strain>
    </source>
</reference>
<protein>
    <recommendedName>
        <fullName evidence="3">Retrotransposon gag domain-containing protein</fullName>
    </recommendedName>
</protein>
<keyword evidence="2" id="KW-1185">Reference proteome</keyword>
<evidence type="ECO:0000313" key="1">
    <source>
        <dbReference type="EMBL" id="WVZ02933.1"/>
    </source>
</evidence>
<dbReference type="PANTHER" id="PTHR34222:SF99">
    <property type="entry name" value="PROTEIN, PUTATIVE-RELATED"/>
    <property type="match status" value="1"/>
</dbReference>
<evidence type="ECO:0000313" key="2">
    <source>
        <dbReference type="Proteomes" id="UP001374535"/>
    </source>
</evidence>